<dbReference type="InterPro" id="IPR050256">
    <property type="entry name" value="Glycosyltransferase_2"/>
</dbReference>
<evidence type="ECO:0000259" key="8">
    <source>
        <dbReference type="Pfam" id="PF00535"/>
    </source>
</evidence>
<dbReference type="InterPro" id="IPR029044">
    <property type="entry name" value="Nucleotide-diphossugar_trans"/>
</dbReference>
<reference evidence="9 10" key="1">
    <citation type="journal article" date="2013" name="BMC Microbiol.">
        <title>Identification of the type II cytochrome c maturation pathway in anammox bacteria by comparative genomics.</title>
        <authorList>
            <person name="Ferousi C."/>
            <person name="Speth D.R."/>
            <person name="Reimann J."/>
            <person name="Op den Camp H.J."/>
            <person name="Allen J.W."/>
            <person name="Keltjens J.T."/>
            <person name="Jetten M.S."/>
        </authorList>
    </citation>
    <scope>NUCLEOTIDE SEQUENCE [LARGE SCALE GENOMIC DNA]</scope>
    <source>
        <strain evidence="9">RU1</strain>
    </source>
</reference>
<dbReference type="Pfam" id="PF00535">
    <property type="entry name" value="Glycos_transf_2"/>
    <property type="match status" value="1"/>
</dbReference>
<dbReference type="Proteomes" id="UP000034954">
    <property type="component" value="Unassembled WGS sequence"/>
</dbReference>
<dbReference type="PANTHER" id="PTHR48090:SF3">
    <property type="entry name" value="UNDECAPRENYL-PHOSPHATE 4-DEOXY-4-FORMAMIDO-L-ARABINOSE TRANSFERASE"/>
    <property type="match status" value="1"/>
</dbReference>
<evidence type="ECO:0000256" key="7">
    <source>
        <dbReference type="ARBA" id="ARBA00023136"/>
    </source>
</evidence>
<organism evidence="9 10">
    <name type="scientific">Candidatus Brocadia fulgida</name>
    <dbReference type="NCBI Taxonomy" id="380242"/>
    <lineage>
        <taxon>Bacteria</taxon>
        <taxon>Pseudomonadati</taxon>
        <taxon>Planctomycetota</taxon>
        <taxon>Candidatus Brocadiia</taxon>
        <taxon>Candidatus Brocadiales</taxon>
        <taxon>Candidatus Brocadiaceae</taxon>
        <taxon>Candidatus Brocadia</taxon>
    </lineage>
</organism>
<keyword evidence="5" id="KW-0448">Lipopolysaccharide biosynthesis</keyword>
<evidence type="ECO:0000256" key="4">
    <source>
        <dbReference type="ARBA" id="ARBA00022692"/>
    </source>
</evidence>
<evidence type="ECO:0000256" key="2">
    <source>
        <dbReference type="ARBA" id="ARBA00022676"/>
    </source>
</evidence>
<dbReference type="InterPro" id="IPR001173">
    <property type="entry name" value="Glyco_trans_2-like"/>
</dbReference>
<protein>
    <recommendedName>
        <fullName evidence="8">Glycosyltransferase 2-like domain-containing protein</fullName>
    </recommendedName>
</protein>
<proteinExistence type="predicted"/>
<name>A0A0M2UY81_9BACT</name>
<dbReference type="CDD" id="cd04187">
    <property type="entry name" value="DPM1_like_bac"/>
    <property type="match status" value="1"/>
</dbReference>
<evidence type="ECO:0000256" key="3">
    <source>
        <dbReference type="ARBA" id="ARBA00022679"/>
    </source>
</evidence>
<dbReference type="EMBL" id="LAQJ01000140">
    <property type="protein sequence ID" value="KKO19926.1"/>
    <property type="molecule type" value="Genomic_DNA"/>
</dbReference>
<dbReference type="GO" id="GO:0099621">
    <property type="term" value="F:undecaprenyl-phosphate 4-deoxy-4-formamido-L-arabinose transferase activity"/>
    <property type="evidence" value="ECO:0007669"/>
    <property type="project" value="TreeGrafter"/>
</dbReference>
<keyword evidence="6" id="KW-1133">Transmembrane helix</keyword>
<keyword evidence="10" id="KW-1185">Reference proteome</keyword>
<gene>
    <name evidence="9" type="ORF">BROFUL_01355</name>
</gene>
<sequence length="247" mass="28389">MVPVPYDDKSQAMNPDISLVIPVYNEAENIDPLGLSIISAMQGQNYEVILVDDGSTDGSGQKLNEWCARYTNFRTIHFRRNAGQTAALDAGFKRASGRCVVSMDADMQNDPADIPKLLEKLKTYDMVCGWRQKRNDPWIKRISAKVANFIRNKLSQEDIKDTGCSLKAYRRECLGRIKLYNGMHRFLPTLFRMEGFTVAEIIVNHYPRRFGKSKYGISNRAFRAFIDLLAVRWMKKRKLHYEVDHDG</sequence>
<comment type="caution">
    <text evidence="9">The sequence shown here is derived from an EMBL/GenBank/DDBJ whole genome shotgun (WGS) entry which is preliminary data.</text>
</comment>
<keyword evidence="4" id="KW-0812">Transmembrane</keyword>
<keyword evidence="1" id="KW-1003">Cell membrane</keyword>
<keyword evidence="3" id="KW-0808">Transferase</keyword>
<evidence type="ECO:0000256" key="6">
    <source>
        <dbReference type="ARBA" id="ARBA00022989"/>
    </source>
</evidence>
<accession>A0A0M2UY81</accession>
<dbReference type="GO" id="GO:0005886">
    <property type="term" value="C:plasma membrane"/>
    <property type="evidence" value="ECO:0007669"/>
    <property type="project" value="TreeGrafter"/>
</dbReference>
<dbReference type="SUPFAM" id="SSF53448">
    <property type="entry name" value="Nucleotide-diphospho-sugar transferases"/>
    <property type="match status" value="1"/>
</dbReference>
<feature type="domain" description="Glycosyltransferase 2-like" evidence="8">
    <location>
        <begin position="18"/>
        <end position="174"/>
    </location>
</feature>
<evidence type="ECO:0000256" key="1">
    <source>
        <dbReference type="ARBA" id="ARBA00022475"/>
    </source>
</evidence>
<evidence type="ECO:0000256" key="5">
    <source>
        <dbReference type="ARBA" id="ARBA00022985"/>
    </source>
</evidence>
<keyword evidence="2" id="KW-0328">Glycosyltransferase</keyword>
<dbReference type="AlphaFoldDB" id="A0A0M2UY81"/>
<dbReference type="Gene3D" id="3.90.550.10">
    <property type="entry name" value="Spore Coat Polysaccharide Biosynthesis Protein SpsA, Chain A"/>
    <property type="match status" value="1"/>
</dbReference>
<keyword evidence="7" id="KW-0472">Membrane</keyword>
<evidence type="ECO:0000313" key="10">
    <source>
        <dbReference type="Proteomes" id="UP000034954"/>
    </source>
</evidence>
<dbReference type="PANTHER" id="PTHR48090">
    <property type="entry name" value="UNDECAPRENYL-PHOSPHATE 4-DEOXY-4-FORMAMIDO-L-ARABINOSE TRANSFERASE-RELATED"/>
    <property type="match status" value="1"/>
</dbReference>
<evidence type="ECO:0000313" key="9">
    <source>
        <dbReference type="EMBL" id="KKO19926.1"/>
    </source>
</evidence>
<dbReference type="GO" id="GO:0009103">
    <property type="term" value="P:lipopolysaccharide biosynthetic process"/>
    <property type="evidence" value="ECO:0007669"/>
    <property type="project" value="UniProtKB-KW"/>
</dbReference>